<dbReference type="Gene3D" id="2.40.440.10">
    <property type="entry name" value="L,D-transpeptidase catalytic domain-like"/>
    <property type="match status" value="1"/>
</dbReference>
<dbReference type="Pfam" id="PF03734">
    <property type="entry name" value="YkuD"/>
    <property type="match status" value="1"/>
</dbReference>
<dbReference type="PROSITE" id="PS52029">
    <property type="entry name" value="LD_TPASE"/>
    <property type="match status" value="1"/>
</dbReference>
<dbReference type="GO" id="GO:0071972">
    <property type="term" value="F:peptidoglycan L,D-transpeptidase activity"/>
    <property type="evidence" value="ECO:0007669"/>
    <property type="project" value="TreeGrafter"/>
</dbReference>
<dbReference type="InterPro" id="IPR050979">
    <property type="entry name" value="LD-transpeptidase"/>
</dbReference>
<dbReference type="UniPathway" id="UPA00219"/>
<evidence type="ECO:0000313" key="9">
    <source>
        <dbReference type="EMBL" id="PEG29027.1"/>
    </source>
</evidence>
<sequence length="391" mass="45627">MLNLINNKYFKSTIKSYKKLFIYIIICLSFLFTLSYSHYRYNNLLNSFKANFNNYKFSEANNLIVTKESLNPFKIICLKNDLHSYFNDKLSIMSNNLKDKDINDILIQLREIDHYKIISPSRINYINDSIFKFTNSVDYYTQGINYYINKDYENALYYFNNVSFLDINYSNSLGYINQCKKNIKNDIYLQCDELIKNDYYTKALNLLSEYSSLINDDKAISKKIQEVKTKRQDYLNNASSVLEASSKALTTTISPNNINTLNITSDTNFLINVDINNQKTYVYEGKSDNWTLLKTFSCSTGIDGENTPVGSFSIKEKGEWFFSDEYNQGGKYWSQITGDILFHSLPYSNDRTTIVDYTVNKPSSHGCIRLYLDDAKWIYENVPRDSKVIIK</sequence>
<keyword evidence="2" id="KW-0808">Transferase</keyword>
<keyword evidence="3 6" id="KW-0133">Cell shape</keyword>
<dbReference type="Proteomes" id="UP000220840">
    <property type="component" value="Unassembled WGS sequence"/>
</dbReference>
<dbReference type="OrthoDB" id="177750at2"/>
<feature type="domain" description="L,D-TPase catalytic" evidence="8">
    <location>
        <begin position="269"/>
        <end position="391"/>
    </location>
</feature>
<dbReference type="SUPFAM" id="SSF141523">
    <property type="entry name" value="L,D-transpeptidase catalytic domain-like"/>
    <property type="match status" value="1"/>
</dbReference>
<keyword evidence="10" id="KW-1185">Reference proteome</keyword>
<feature type="active site" description="Proton donor/acceptor" evidence="6">
    <location>
        <position position="343"/>
    </location>
</feature>
<dbReference type="PANTHER" id="PTHR30582:SF2">
    <property type="entry name" value="L,D-TRANSPEPTIDASE YCIB-RELATED"/>
    <property type="match status" value="1"/>
</dbReference>
<dbReference type="GO" id="GO:0071555">
    <property type="term" value="P:cell wall organization"/>
    <property type="evidence" value="ECO:0007669"/>
    <property type="project" value="UniProtKB-UniRule"/>
</dbReference>
<dbReference type="InterPro" id="IPR038063">
    <property type="entry name" value="Transpep_catalytic_dom"/>
</dbReference>
<gene>
    <name evidence="9" type="ORF">CQ394_20495</name>
</gene>
<dbReference type="GO" id="GO:0016740">
    <property type="term" value="F:transferase activity"/>
    <property type="evidence" value="ECO:0007669"/>
    <property type="project" value="UniProtKB-KW"/>
</dbReference>
<proteinExistence type="predicted"/>
<evidence type="ECO:0000256" key="3">
    <source>
        <dbReference type="ARBA" id="ARBA00022960"/>
    </source>
</evidence>
<evidence type="ECO:0000256" key="6">
    <source>
        <dbReference type="PROSITE-ProRule" id="PRU01373"/>
    </source>
</evidence>
<evidence type="ECO:0000256" key="1">
    <source>
        <dbReference type="ARBA" id="ARBA00004752"/>
    </source>
</evidence>
<evidence type="ECO:0000259" key="8">
    <source>
        <dbReference type="PROSITE" id="PS52029"/>
    </source>
</evidence>
<evidence type="ECO:0000256" key="5">
    <source>
        <dbReference type="ARBA" id="ARBA00023316"/>
    </source>
</evidence>
<dbReference type="EMBL" id="PDCJ01000006">
    <property type="protein sequence ID" value="PEG29027.1"/>
    <property type="molecule type" value="Genomic_DNA"/>
</dbReference>
<protein>
    <submittedName>
        <fullName evidence="9">Murein L,D-transpeptidase</fullName>
    </submittedName>
</protein>
<keyword evidence="7" id="KW-1133">Transmembrane helix</keyword>
<comment type="pathway">
    <text evidence="1 6">Cell wall biogenesis; peptidoglycan biosynthesis.</text>
</comment>
<dbReference type="InterPro" id="IPR005490">
    <property type="entry name" value="LD_TPept_cat_dom"/>
</dbReference>
<reference evidence="9 10" key="1">
    <citation type="submission" date="2017-10" db="EMBL/GenBank/DDBJ databases">
        <title>Effective Description of Clostridium neonatale sp. nov. linked to necrotizing enterocolitis in neonates and a clarification of species assignable to the genus Clostridium (Prazmowski 1880) emend. Lawson and Rainey 2016.</title>
        <authorList>
            <person name="Bernard K."/>
            <person name="Burdz T."/>
            <person name="Wiebe D."/>
            <person name="Balcewich B."/>
            <person name="Alfa M."/>
            <person name="Bernier A.-M."/>
        </authorList>
    </citation>
    <scope>NUCLEOTIDE SEQUENCE [LARGE SCALE GENOMIC DNA]</scope>
    <source>
        <strain evidence="9 10">LCDC99A005</strain>
    </source>
</reference>
<evidence type="ECO:0000313" key="10">
    <source>
        <dbReference type="Proteomes" id="UP000220840"/>
    </source>
</evidence>
<feature type="active site" description="Nucleophile" evidence="6">
    <location>
        <position position="367"/>
    </location>
</feature>
<dbReference type="GO" id="GO:0018104">
    <property type="term" value="P:peptidoglycan-protein cross-linking"/>
    <property type="evidence" value="ECO:0007669"/>
    <property type="project" value="TreeGrafter"/>
</dbReference>
<keyword evidence="5 6" id="KW-0961">Cell wall biogenesis/degradation</keyword>
<dbReference type="STRING" id="137838.GCA_001458595_00209"/>
<dbReference type="CDD" id="cd16913">
    <property type="entry name" value="YkuD_like"/>
    <property type="match status" value="1"/>
</dbReference>
<name>A0A2A7MBX0_9CLOT</name>
<dbReference type="AlphaFoldDB" id="A0A2A7MBX0"/>
<organism evidence="9 10">
    <name type="scientific">Clostridium neonatale</name>
    <dbReference type="NCBI Taxonomy" id="137838"/>
    <lineage>
        <taxon>Bacteria</taxon>
        <taxon>Bacillati</taxon>
        <taxon>Bacillota</taxon>
        <taxon>Clostridia</taxon>
        <taxon>Eubacteriales</taxon>
        <taxon>Clostridiaceae</taxon>
        <taxon>Clostridium</taxon>
    </lineage>
</organism>
<comment type="caution">
    <text evidence="9">The sequence shown here is derived from an EMBL/GenBank/DDBJ whole genome shotgun (WGS) entry which is preliminary data.</text>
</comment>
<accession>A0A2A7MBX0</accession>
<keyword evidence="7" id="KW-0472">Membrane</keyword>
<keyword evidence="4 6" id="KW-0573">Peptidoglycan synthesis</keyword>
<dbReference type="GO" id="GO:0008360">
    <property type="term" value="P:regulation of cell shape"/>
    <property type="evidence" value="ECO:0007669"/>
    <property type="project" value="UniProtKB-UniRule"/>
</dbReference>
<dbReference type="GO" id="GO:0005576">
    <property type="term" value="C:extracellular region"/>
    <property type="evidence" value="ECO:0007669"/>
    <property type="project" value="TreeGrafter"/>
</dbReference>
<dbReference type="PANTHER" id="PTHR30582">
    <property type="entry name" value="L,D-TRANSPEPTIDASE"/>
    <property type="match status" value="1"/>
</dbReference>
<feature type="transmembrane region" description="Helical" evidence="7">
    <location>
        <begin position="20"/>
        <end position="39"/>
    </location>
</feature>
<evidence type="ECO:0000256" key="7">
    <source>
        <dbReference type="SAM" id="Phobius"/>
    </source>
</evidence>
<evidence type="ECO:0000256" key="2">
    <source>
        <dbReference type="ARBA" id="ARBA00022679"/>
    </source>
</evidence>
<evidence type="ECO:0000256" key="4">
    <source>
        <dbReference type="ARBA" id="ARBA00022984"/>
    </source>
</evidence>
<keyword evidence="7" id="KW-0812">Transmembrane</keyword>